<accession>A0ABY8UA50</accession>
<keyword evidence="2" id="KW-0732">Signal</keyword>
<feature type="compositionally biased region" description="Low complexity" evidence="1">
    <location>
        <begin position="49"/>
        <end position="59"/>
    </location>
</feature>
<dbReference type="EMBL" id="CP126216">
    <property type="protein sequence ID" value="WIA18239.1"/>
    <property type="molecule type" value="Genomic_DNA"/>
</dbReference>
<gene>
    <name evidence="3" type="ORF">OEZ85_009708</name>
</gene>
<organism evidence="3 4">
    <name type="scientific">Tetradesmus obliquus</name>
    <name type="common">Green alga</name>
    <name type="synonym">Acutodesmus obliquus</name>
    <dbReference type="NCBI Taxonomy" id="3088"/>
    <lineage>
        <taxon>Eukaryota</taxon>
        <taxon>Viridiplantae</taxon>
        <taxon>Chlorophyta</taxon>
        <taxon>core chlorophytes</taxon>
        <taxon>Chlorophyceae</taxon>
        <taxon>CS clade</taxon>
        <taxon>Sphaeropleales</taxon>
        <taxon>Scenedesmaceae</taxon>
        <taxon>Tetradesmus</taxon>
    </lineage>
</organism>
<reference evidence="3 4" key="1">
    <citation type="submission" date="2023-05" db="EMBL/GenBank/DDBJ databases">
        <title>A 100% complete, gapless, phased diploid assembly of the Scenedesmus obliquus UTEX 3031 genome.</title>
        <authorList>
            <person name="Biondi T.C."/>
            <person name="Hanschen E.R."/>
            <person name="Kwon T."/>
            <person name="Eng W."/>
            <person name="Kruse C.P.S."/>
            <person name="Koehler S.I."/>
            <person name="Kunde Y."/>
            <person name="Gleasner C.D."/>
            <person name="You Mak K.T."/>
            <person name="Polle J."/>
            <person name="Hovde B.T."/>
            <person name="Starkenburg S.R."/>
        </authorList>
    </citation>
    <scope>NUCLEOTIDE SEQUENCE [LARGE SCALE GENOMIC DNA]</scope>
    <source>
        <strain evidence="3 4">DOE0152z</strain>
    </source>
</reference>
<feature type="chain" id="PRO_5045937477" evidence="2">
    <location>
        <begin position="22"/>
        <end position="253"/>
    </location>
</feature>
<keyword evidence="4" id="KW-1185">Reference proteome</keyword>
<evidence type="ECO:0000313" key="4">
    <source>
        <dbReference type="Proteomes" id="UP001244341"/>
    </source>
</evidence>
<evidence type="ECO:0000256" key="1">
    <source>
        <dbReference type="SAM" id="MobiDB-lite"/>
    </source>
</evidence>
<dbReference type="Proteomes" id="UP001244341">
    <property type="component" value="Chromosome 9b"/>
</dbReference>
<evidence type="ECO:0000256" key="2">
    <source>
        <dbReference type="SAM" id="SignalP"/>
    </source>
</evidence>
<name>A0ABY8UA50_TETOB</name>
<protein>
    <submittedName>
        <fullName evidence="3">Uncharacterized protein</fullName>
    </submittedName>
</protein>
<evidence type="ECO:0000313" key="3">
    <source>
        <dbReference type="EMBL" id="WIA18239.1"/>
    </source>
</evidence>
<feature type="region of interest" description="Disordered" evidence="1">
    <location>
        <begin position="84"/>
        <end position="106"/>
    </location>
</feature>
<sequence>MTIKGGFGALLILLCLATVSGRRLLDVQVQAPGTNVNVQTGSPSPPASPAALSSSQGSPSPSPVPCTPVSVQAPYTNVNVQVPCTPSSSPAASPSPSPSPSPSTATVTYSLPAVSVQAPFTNVQVGRKLHNIKVDVAVGKKQGGAVSVEAAVNTGRKLHDTLTKVGDIASVDVKGAAVSVEAAGVSVNTGNRKLQDVNVSVDLQKKPGQSPVVIVDPALIKVDIATIVGVDVKVGRRLNGTPAAAAQGTVREH</sequence>
<feature type="signal peptide" evidence="2">
    <location>
        <begin position="1"/>
        <end position="21"/>
    </location>
</feature>
<proteinExistence type="predicted"/>
<feature type="region of interest" description="Disordered" evidence="1">
    <location>
        <begin position="35"/>
        <end position="68"/>
    </location>
</feature>